<dbReference type="Gene3D" id="1.20.1250.20">
    <property type="entry name" value="MFS general substrate transporter like domains"/>
    <property type="match status" value="2"/>
</dbReference>
<comment type="subcellular location">
    <subcellularLocation>
        <location evidence="1">Cell membrane</location>
        <topology evidence="1">Multi-pass membrane protein</topology>
    </subcellularLocation>
</comment>
<keyword evidence="3" id="KW-0812">Transmembrane</keyword>
<sequence length="392" mass="39681">MDFRLIWLALGSFAVGTGAFVIASLLPAIAGETGVSMSQAGTLVLSFAIAYAIGAPVLSTLTGGLSRRPVLVGSILVFAAANIGASFSPNFEGLLLARIVMAAASGLFASAAQGTAVTLSTPETRTRAISVIVGGTTLSVALGAPIGALIANTMSWRGAFMAVGLVALFVAIALRAMLPAGLPGTKLPLRDRLMVAFRPGIGSALLVTIFAIAAAFTVFTYIASLSSAIGLSLTFMPLVLLAFGLGAAIGNYASGQLADKFGAALTVRWVIILSSLTLVVFSGVAYLVPSPLAGWILLALMVPWGIIGWGFPPAQSSRLVSLAPEAAPISLSLNASAIYVGVALGSVIGGADMALASAKDLGWVGAILGVVALAIHLYATREPQRLSAVRMG</sequence>
<dbReference type="KEGG" id="yti:FNA67_15670"/>
<dbReference type="OrthoDB" id="9810111at2"/>
<dbReference type="Proteomes" id="UP000321062">
    <property type="component" value="Chromosome"/>
</dbReference>
<dbReference type="EMBL" id="CP041690">
    <property type="protein sequence ID" value="QEE21536.1"/>
    <property type="molecule type" value="Genomic_DNA"/>
</dbReference>
<dbReference type="SUPFAM" id="SSF103473">
    <property type="entry name" value="MFS general substrate transporter"/>
    <property type="match status" value="1"/>
</dbReference>
<dbReference type="PROSITE" id="PS50850">
    <property type="entry name" value="MFS"/>
    <property type="match status" value="1"/>
</dbReference>
<dbReference type="Pfam" id="PF07690">
    <property type="entry name" value="MFS_1"/>
    <property type="match status" value="1"/>
</dbReference>
<dbReference type="GO" id="GO:0022857">
    <property type="term" value="F:transmembrane transporter activity"/>
    <property type="evidence" value="ECO:0007669"/>
    <property type="project" value="InterPro"/>
</dbReference>
<dbReference type="AlphaFoldDB" id="A0A5B9DQY6"/>
<evidence type="ECO:0000256" key="1">
    <source>
        <dbReference type="ARBA" id="ARBA00004651"/>
    </source>
</evidence>
<keyword evidence="7" id="KW-1185">Reference proteome</keyword>
<dbReference type="PANTHER" id="PTHR43124">
    <property type="entry name" value="PURINE EFFLUX PUMP PBUE"/>
    <property type="match status" value="1"/>
</dbReference>
<evidence type="ECO:0000313" key="7">
    <source>
        <dbReference type="Proteomes" id="UP000321062"/>
    </source>
</evidence>
<proteinExistence type="predicted"/>
<name>A0A5B9DQY6_9HYPH</name>
<keyword evidence="5" id="KW-0472">Membrane</keyword>
<keyword evidence="2" id="KW-1003">Cell membrane</keyword>
<reference evidence="6 7" key="1">
    <citation type="journal article" date="2015" name="Int. J. Syst. Evol. Microbiol.">
        <title>Youhaiella tibetensis gen. nov., sp. nov., isolated from subsurface sediment.</title>
        <authorList>
            <person name="Wang Y.X."/>
            <person name="Huang F.Q."/>
            <person name="Nogi Y."/>
            <person name="Pang S.J."/>
            <person name="Wang P.K."/>
            <person name="Lv J."/>
        </authorList>
    </citation>
    <scope>NUCLEOTIDE SEQUENCE [LARGE SCALE GENOMIC DNA]</scope>
    <source>
        <strain evidence="7">fig4</strain>
    </source>
</reference>
<dbReference type="InterPro" id="IPR036259">
    <property type="entry name" value="MFS_trans_sf"/>
</dbReference>
<organism evidence="6 7">
    <name type="scientific">Paradevosia tibetensis</name>
    <dbReference type="NCBI Taxonomy" id="1447062"/>
    <lineage>
        <taxon>Bacteria</taxon>
        <taxon>Pseudomonadati</taxon>
        <taxon>Pseudomonadota</taxon>
        <taxon>Alphaproteobacteria</taxon>
        <taxon>Hyphomicrobiales</taxon>
        <taxon>Devosiaceae</taxon>
        <taxon>Paradevosia</taxon>
    </lineage>
</organism>
<dbReference type="InterPro" id="IPR011701">
    <property type="entry name" value="MFS"/>
</dbReference>
<evidence type="ECO:0000256" key="3">
    <source>
        <dbReference type="ARBA" id="ARBA00022692"/>
    </source>
</evidence>
<keyword evidence="4" id="KW-1133">Transmembrane helix</keyword>
<dbReference type="CDD" id="cd17324">
    <property type="entry name" value="MFS_NepI_like"/>
    <property type="match status" value="1"/>
</dbReference>
<dbReference type="PANTHER" id="PTHR43124:SF10">
    <property type="entry name" value="PURINE EFFLUX PUMP PBUE"/>
    <property type="match status" value="1"/>
</dbReference>
<evidence type="ECO:0000256" key="4">
    <source>
        <dbReference type="ARBA" id="ARBA00022989"/>
    </source>
</evidence>
<evidence type="ECO:0000313" key="6">
    <source>
        <dbReference type="EMBL" id="QEE21536.1"/>
    </source>
</evidence>
<dbReference type="RefSeq" id="WP_147656816.1">
    <property type="nucleotide sequence ID" value="NZ_BMFM01000001.1"/>
</dbReference>
<dbReference type="InterPro" id="IPR020846">
    <property type="entry name" value="MFS_dom"/>
</dbReference>
<evidence type="ECO:0000256" key="2">
    <source>
        <dbReference type="ARBA" id="ARBA00022475"/>
    </source>
</evidence>
<accession>A0A5B9DQY6</accession>
<protein>
    <submittedName>
        <fullName evidence="6">MFS transporter</fullName>
    </submittedName>
</protein>
<dbReference type="InterPro" id="IPR050189">
    <property type="entry name" value="MFS_Efflux_Transporters"/>
</dbReference>
<evidence type="ECO:0000256" key="5">
    <source>
        <dbReference type="ARBA" id="ARBA00023136"/>
    </source>
</evidence>
<dbReference type="GO" id="GO:0005886">
    <property type="term" value="C:plasma membrane"/>
    <property type="evidence" value="ECO:0007669"/>
    <property type="project" value="UniProtKB-SubCell"/>
</dbReference>
<gene>
    <name evidence="6" type="ORF">FNA67_15670</name>
</gene>